<keyword evidence="3" id="KW-1185">Reference proteome</keyword>
<feature type="transmembrane region" description="Helical" evidence="1">
    <location>
        <begin position="182"/>
        <end position="206"/>
    </location>
</feature>
<feature type="transmembrane region" description="Helical" evidence="1">
    <location>
        <begin position="140"/>
        <end position="162"/>
    </location>
</feature>
<feature type="transmembrane region" description="Helical" evidence="1">
    <location>
        <begin position="115"/>
        <end position="133"/>
    </location>
</feature>
<feature type="transmembrane region" description="Helical" evidence="1">
    <location>
        <begin position="322"/>
        <end position="340"/>
    </location>
</feature>
<dbReference type="PANTHER" id="PTHR37814:SF1">
    <property type="entry name" value="MEMBRANE PROTEIN"/>
    <property type="match status" value="1"/>
</dbReference>
<name>A0ABU5CFY0_9BACI</name>
<dbReference type="InterPro" id="IPR038728">
    <property type="entry name" value="YkvI-like"/>
</dbReference>
<keyword evidence="1" id="KW-1133">Transmembrane helix</keyword>
<evidence type="ECO:0000313" key="3">
    <source>
        <dbReference type="Proteomes" id="UP001228376"/>
    </source>
</evidence>
<organism evidence="2 3">
    <name type="scientific">Tigheibacillus jepli</name>
    <dbReference type="NCBI Taxonomy" id="3035914"/>
    <lineage>
        <taxon>Bacteria</taxon>
        <taxon>Bacillati</taxon>
        <taxon>Bacillota</taxon>
        <taxon>Bacilli</taxon>
        <taxon>Bacillales</taxon>
        <taxon>Bacillaceae</taxon>
        <taxon>Tigheibacillus</taxon>
    </lineage>
</organism>
<evidence type="ECO:0000313" key="2">
    <source>
        <dbReference type="EMBL" id="MDY0405219.1"/>
    </source>
</evidence>
<sequence>MKQWISILLVAATYIGTVIGAGFATGKEIVTFFSRFGAVGTIGVLITCFLFVLFGSKIMITSARIQAYSYKQFNEYIFGRTVGKIINIMIFMIVVSVTSVMLSGAGAVFHEQLGIPFQIGVISTLLLCYLVVLKGLQGLLAINAYIVPLIILFGLFIFISIFDHQPDKLIDLLYLTGLPHDFLWLVSPFSYASFNMITALVVLVPLGKEIGDERVLKWGSFLGGLGLCAILLFSHLSLIVNPEAFPFSIPMAEIVQQFGSLIHILFLLVIYGEIFNTVVANVYGVTRQLEASFSLKYKHGVWIILLIIFCISQIGYESLLTTLYPFFGYISLLYLAVLLIKRKP</sequence>
<feature type="transmembrane region" description="Helical" evidence="1">
    <location>
        <begin position="297"/>
        <end position="316"/>
    </location>
</feature>
<gene>
    <name evidence="2" type="ORF">P5G51_007210</name>
</gene>
<proteinExistence type="predicted"/>
<reference evidence="2 3" key="1">
    <citation type="submission" date="2023-10" db="EMBL/GenBank/DDBJ databases">
        <title>179-bfca-hs.</title>
        <authorList>
            <person name="Miliotis G."/>
            <person name="Sengupta P."/>
            <person name="Hameed A."/>
            <person name="Chuvochina M."/>
            <person name="Mcdonagh F."/>
            <person name="Simpson A.C."/>
            <person name="Singh N.K."/>
            <person name="Rekha P.D."/>
            <person name="Raman K."/>
            <person name="Hugenholtz P."/>
            <person name="Venkateswaran K."/>
        </authorList>
    </citation>
    <scope>NUCLEOTIDE SEQUENCE [LARGE SCALE GENOMIC DNA]</scope>
    <source>
        <strain evidence="2 3">179-BFC-A-HS</strain>
    </source>
</reference>
<feature type="transmembrane region" description="Helical" evidence="1">
    <location>
        <begin position="85"/>
        <end position="109"/>
    </location>
</feature>
<dbReference type="EMBL" id="JAROCA020000001">
    <property type="protein sequence ID" value="MDY0405219.1"/>
    <property type="molecule type" value="Genomic_DNA"/>
</dbReference>
<evidence type="ECO:0008006" key="4">
    <source>
        <dbReference type="Google" id="ProtNLM"/>
    </source>
</evidence>
<dbReference type="PANTHER" id="PTHR37814">
    <property type="entry name" value="CONSERVED MEMBRANE PROTEIN"/>
    <property type="match status" value="1"/>
</dbReference>
<evidence type="ECO:0000256" key="1">
    <source>
        <dbReference type="SAM" id="Phobius"/>
    </source>
</evidence>
<comment type="caution">
    <text evidence="2">The sequence shown here is derived from an EMBL/GenBank/DDBJ whole genome shotgun (WGS) entry which is preliminary data.</text>
</comment>
<keyword evidence="1" id="KW-0472">Membrane</keyword>
<dbReference type="Proteomes" id="UP001228376">
    <property type="component" value="Unassembled WGS sequence"/>
</dbReference>
<dbReference type="RefSeq" id="WP_306065692.1">
    <property type="nucleotide sequence ID" value="NZ_JAROCA020000001.1"/>
</dbReference>
<feature type="transmembrane region" description="Helical" evidence="1">
    <location>
        <begin position="218"/>
        <end position="240"/>
    </location>
</feature>
<feature type="transmembrane region" description="Helical" evidence="1">
    <location>
        <begin position="260"/>
        <end position="285"/>
    </location>
</feature>
<keyword evidence="1" id="KW-0812">Transmembrane</keyword>
<feature type="transmembrane region" description="Helical" evidence="1">
    <location>
        <begin position="36"/>
        <end position="54"/>
    </location>
</feature>
<protein>
    <recommendedName>
        <fullName evidence="4">Transporter</fullName>
    </recommendedName>
</protein>
<accession>A0ABU5CFY0</accession>